<dbReference type="KEGG" id="nps:KRR39_20700"/>
<gene>
    <name evidence="1" type="ORF">KRR39_20700</name>
</gene>
<dbReference type="EMBL" id="CP077062">
    <property type="protein sequence ID" value="QWZ07781.1"/>
    <property type="molecule type" value="Genomic_DNA"/>
</dbReference>
<evidence type="ECO:0000313" key="1">
    <source>
        <dbReference type="EMBL" id="QWZ07781.1"/>
    </source>
</evidence>
<evidence type="ECO:0000313" key="2">
    <source>
        <dbReference type="Proteomes" id="UP000683575"/>
    </source>
</evidence>
<protein>
    <submittedName>
        <fullName evidence="1">Uncharacterized protein</fullName>
    </submittedName>
</protein>
<accession>A0A975SXP0</accession>
<sequence length="184" mass="18624">MARNTLSRSLHDVGLSAWFGGTLANAVSLNPASAEAKTATGSGAVANTGWDKWTPVNAAAIGLHLVGSVGQLAGDKGRVAGQQGVASMALAKTALTVAALGVTAYSRVLGKKVSQHHDVPVQDATTPSLATPDDAAKAQSQLRVLQWVVPALTGTLVVVSSLAGEQQRASEVSKGILGRVTPGR</sequence>
<proteinExistence type="predicted"/>
<dbReference type="AlphaFoldDB" id="A0A975SXP0"/>
<dbReference type="Proteomes" id="UP000683575">
    <property type="component" value="Chromosome"/>
</dbReference>
<reference evidence="1" key="1">
    <citation type="submission" date="2021-06" db="EMBL/GenBank/DDBJ databases">
        <title>Complete genome sequence of Nocardioides sp. G188.</title>
        <authorList>
            <person name="Im W.-T."/>
        </authorList>
    </citation>
    <scope>NUCLEOTIDE SEQUENCE</scope>
    <source>
        <strain evidence="1">G188</strain>
    </source>
</reference>
<keyword evidence="2" id="KW-1185">Reference proteome</keyword>
<dbReference type="RefSeq" id="WP_216939291.1">
    <property type="nucleotide sequence ID" value="NZ_CP077062.1"/>
</dbReference>
<name>A0A975SXP0_9ACTN</name>
<organism evidence="1 2">
    <name type="scientific">Nocardioides panacis</name>
    <dbReference type="NCBI Taxonomy" id="2849501"/>
    <lineage>
        <taxon>Bacteria</taxon>
        <taxon>Bacillati</taxon>
        <taxon>Actinomycetota</taxon>
        <taxon>Actinomycetes</taxon>
        <taxon>Propionibacteriales</taxon>
        <taxon>Nocardioidaceae</taxon>
        <taxon>Nocardioides</taxon>
    </lineage>
</organism>